<accession>A0A1I1HJU9</accession>
<reference evidence="2 3" key="1">
    <citation type="submission" date="2016-10" db="EMBL/GenBank/DDBJ databases">
        <authorList>
            <person name="de Groot N.N."/>
        </authorList>
    </citation>
    <scope>NUCLEOTIDE SEQUENCE [LARGE SCALE GENOMIC DNA]</scope>
    <source>
        <strain evidence="2 3">CGMCC 4.5739</strain>
    </source>
</reference>
<organism evidence="2 3">
    <name type="scientific">Streptomyces aidingensis</name>
    <dbReference type="NCBI Taxonomy" id="910347"/>
    <lineage>
        <taxon>Bacteria</taxon>
        <taxon>Bacillati</taxon>
        <taxon>Actinomycetota</taxon>
        <taxon>Actinomycetes</taxon>
        <taxon>Kitasatosporales</taxon>
        <taxon>Streptomycetaceae</taxon>
        <taxon>Streptomyces</taxon>
    </lineage>
</organism>
<evidence type="ECO:0008006" key="4">
    <source>
        <dbReference type="Google" id="ProtNLM"/>
    </source>
</evidence>
<evidence type="ECO:0000256" key="1">
    <source>
        <dbReference type="SAM" id="MobiDB-lite"/>
    </source>
</evidence>
<dbReference type="AlphaFoldDB" id="A0A1I1HJU9"/>
<dbReference type="STRING" id="910347.SAMN05421773_102413"/>
<proteinExistence type="predicted"/>
<dbReference type="EMBL" id="FOLM01000002">
    <property type="protein sequence ID" value="SFC24106.1"/>
    <property type="molecule type" value="Genomic_DNA"/>
</dbReference>
<dbReference type="Proteomes" id="UP000199207">
    <property type="component" value="Unassembled WGS sequence"/>
</dbReference>
<dbReference type="InterPro" id="IPR021678">
    <property type="entry name" value="DUF3263"/>
</dbReference>
<evidence type="ECO:0000313" key="2">
    <source>
        <dbReference type="EMBL" id="SFC24106.1"/>
    </source>
</evidence>
<keyword evidence="3" id="KW-1185">Reference proteome</keyword>
<dbReference type="Pfam" id="PF11662">
    <property type="entry name" value="DUF3263"/>
    <property type="match status" value="1"/>
</dbReference>
<protein>
    <recommendedName>
        <fullName evidence="4">DUF3263 domain-containing protein</fullName>
    </recommendedName>
</protein>
<feature type="region of interest" description="Disordered" evidence="1">
    <location>
        <begin position="14"/>
        <end position="93"/>
    </location>
</feature>
<evidence type="ECO:0000313" key="3">
    <source>
        <dbReference type="Proteomes" id="UP000199207"/>
    </source>
</evidence>
<gene>
    <name evidence="2" type="ORF">SAMN05421773_102413</name>
</gene>
<sequence length="158" mass="16921">MCWSVSIVSLCLRSATDSGPGGHGGGPFPPASYDEGMSSDEQEPEPDPGPGPGPEPEPEPEPESEPGPGPEPESEPEPESGSGGAGLSERDKAVLELAGRNWSGRAAWERAIRERLDMSPTRYHQLLNALLDDPRALAHAPVTVNRLRARRDERRAAR</sequence>
<name>A0A1I1HJU9_9ACTN</name>
<feature type="compositionally biased region" description="Acidic residues" evidence="1">
    <location>
        <begin position="37"/>
        <end position="46"/>
    </location>
</feature>